<dbReference type="EMBL" id="JACHVA010000102">
    <property type="protein sequence ID" value="MBC2602863.1"/>
    <property type="molecule type" value="Genomic_DNA"/>
</dbReference>
<name>A0A7X1B1M4_9BACT</name>
<dbReference type="SUPFAM" id="SSF52540">
    <property type="entry name" value="P-loop containing nucleoside triphosphate hydrolases"/>
    <property type="match status" value="1"/>
</dbReference>
<organism evidence="3 4">
    <name type="scientific">Puniceicoccus vermicola</name>
    <dbReference type="NCBI Taxonomy" id="388746"/>
    <lineage>
        <taxon>Bacteria</taxon>
        <taxon>Pseudomonadati</taxon>
        <taxon>Verrucomicrobiota</taxon>
        <taxon>Opitutia</taxon>
        <taxon>Puniceicoccales</taxon>
        <taxon>Puniceicoccaceae</taxon>
        <taxon>Puniceicoccus</taxon>
    </lineage>
</organism>
<keyword evidence="4" id="KW-1185">Reference proteome</keyword>
<proteinExistence type="predicted"/>
<dbReference type="AlphaFoldDB" id="A0A7X1B1M4"/>
<dbReference type="PANTHER" id="PTHR43681:SF1">
    <property type="entry name" value="SARCALUMENIN"/>
    <property type="match status" value="1"/>
</dbReference>
<accession>A0A7X1B1M4</accession>
<dbReference type="RefSeq" id="WP_185693529.1">
    <property type="nucleotide sequence ID" value="NZ_JACHVA010000102.1"/>
</dbReference>
<keyword evidence="1" id="KW-0812">Transmembrane</keyword>
<sequence length="431" mass="48674">MENKLQILERHVYLQYQSILQPLADSYHYDLPPFPKATDGKPSVILLGNHSSGKSTFINHLLGGTLQKTGVAPTDDGFTLIVSGDTNEESRGPGAIERREFPFSGMEKLGPGFLSRLRVKSSTSNVLEHVNLIDSPGMIDTAGTSAERGYDFMASVRFFADNADLILFFFDPEKPGTTGETLAAFTQSLTGMEHKILIVLNKVDTFSNIRDFARDYGSLCWNLARVVRTKDLPHIFTMYVPTDSANRPANAIALEDFDAARNEVVHEIQNAHIRRADNLVGNLKEQSLRLELFIRVCSYLRRKDLGLRFLVGLLAVIFGLGTAAYAYFVKVDPLVIGIGAGLTVVTWFLGRFVVNKLRIARRDELDAIFSKLYVRDLTISQRDDLTARWHFIKPRIENLLENLGEFALPKRSTRFNRKFRKLKSIRKFRKN</sequence>
<feature type="domain" description="Dynamin N-terminal" evidence="2">
    <location>
        <begin position="44"/>
        <end position="203"/>
    </location>
</feature>
<keyword evidence="1" id="KW-0472">Membrane</keyword>
<dbReference type="InterPro" id="IPR051943">
    <property type="entry name" value="TRAFAC_Dynamin-like_GTPase"/>
</dbReference>
<dbReference type="InterPro" id="IPR027417">
    <property type="entry name" value="P-loop_NTPase"/>
</dbReference>
<protein>
    <submittedName>
        <fullName evidence="3">Dynamin family protein</fullName>
    </submittedName>
</protein>
<evidence type="ECO:0000256" key="1">
    <source>
        <dbReference type="SAM" id="Phobius"/>
    </source>
</evidence>
<dbReference type="Gene3D" id="3.40.50.300">
    <property type="entry name" value="P-loop containing nucleotide triphosphate hydrolases"/>
    <property type="match status" value="1"/>
</dbReference>
<feature type="transmembrane region" description="Helical" evidence="1">
    <location>
        <begin position="334"/>
        <end position="354"/>
    </location>
</feature>
<keyword evidence="1" id="KW-1133">Transmembrane helix</keyword>
<dbReference type="InterPro" id="IPR045063">
    <property type="entry name" value="Dynamin_N"/>
</dbReference>
<evidence type="ECO:0000313" key="3">
    <source>
        <dbReference type="EMBL" id="MBC2602863.1"/>
    </source>
</evidence>
<comment type="caution">
    <text evidence="3">The sequence shown here is derived from an EMBL/GenBank/DDBJ whole genome shotgun (WGS) entry which is preliminary data.</text>
</comment>
<reference evidence="3 4" key="1">
    <citation type="submission" date="2020-07" db="EMBL/GenBank/DDBJ databases">
        <authorList>
            <person name="Feng X."/>
        </authorList>
    </citation>
    <scope>NUCLEOTIDE SEQUENCE [LARGE SCALE GENOMIC DNA]</scope>
    <source>
        <strain evidence="3 4">JCM14086</strain>
    </source>
</reference>
<dbReference type="Pfam" id="PF00350">
    <property type="entry name" value="Dynamin_N"/>
    <property type="match status" value="1"/>
</dbReference>
<feature type="transmembrane region" description="Helical" evidence="1">
    <location>
        <begin position="305"/>
        <end position="328"/>
    </location>
</feature>
<dbReference type="Proteomes" id="UP000525652">
    <property type="component" value="Unassembled WGS sequence"/>
</dbReference>
<gene>
    <name evidence="3" type="ORF">H5P30_13855</name>
</gene>
<evidence type="ECO:0000313" key="4">
    <source>
        <dbReference type="Proteomes" id="UP000525652"/>
    </source>
</evidence>
<dbReference type="PANTHER" id="PTHR43681">
    <property type="entry name" value="TRANSMEMBRANE GTPASE FZO"/>
    <property type="match status" value="1"/>
</dbReference>
<evidence type="ECO:0000259" key="2">
    <source>
        <dbReference type="Pfam" id="PF00350"/>
    </source>
</evidence>